<feature type="transmembrane region" description="Helical" evidence="1">
    <location>
        <begin position="5"/>
        <end position="26"/>
    </location>
</feature>
<evidence type="ECO:0000313" key="3">
    <source>
        <dbReference type="Proteomes" id="UP000293300"/>
    </source>
</evidence>
<accession>A0A4Q9YRH1</accession>
<keyword evidence="1" id="KW-0472">Membrane</keyword>
<dbReference type="AlphaFoldDB" id="A0A4Q9YRH1"/>
<protein>
    <submittedName>
        <fullName evidence="2">Uncharacterized protein</fullName>
    </submittedName>
</protein>
<sequence length="159" mass="18860">MKKKIIIIASFLLICVCVFILNPFFWGMQSNKVKQPELSKDEKLLFSGLKKLNGCEINRFYHNYFAEGDTLNFKYKKNDFEYCVEITSSKKKDLILNNDSTYNLALLLKNTILKRNCNLKKIKIYKVLIMLKTKETEENRIFDYSYDYDCNKDKLTESK</sequence>
<proteinExistence type="predicted"/>
<evidence type="ECO:0000313" key="2">
    <source>
        <dbReference type="EMBL" id="TBX66127.1"/>
    </source>
</evidence>
<reference evidence="2 3" key="1">
    <citation type="submission" date="2019-02" db="EMBL/GenBank/DDBJ databases">
        <title>Flavobacterium sp. RD-2-33 isolated from forest soil.</title>
        <authorList>
            <person name="Chaudhary D.K."/>
        </authorList>
    </citation>
    <scope>NUCLEOTIDE SEQUENCE [LARGE SCALE GENOMIC DNA]</scope>
    <source>
        <strain evidence="2 3">RD-2-33</strain>
    </source>
</reference>
<keyword evidence="1" id="KW-0812">Transmembrane</keyword>
<dbReference type="Proteomes" id="UP000293300">
    <property type="component" value="Unassembled WGS sequence"/>
</dbReference>
<dbReference type="EMBL" id="SJPE01000015">
    <property type="protein sequence ID" value="TBX66127.1"/>
    <property type="molecule type" value="Genomic_DNA"/>
</dbReference>
<gene>
    <name evidence="2" type="ORF">EZL74_11095</name>
</gene>
<name>A0A4Q9YRH1_9FLAO</name>
<dbReference type="OrthoDB" id="1382211at2"/>
<organism evidence="2 3">
    <name type="scientific">Flavobacterium silvisoli</name>
    <dbReference type="NCBI Taxonomy" id="2529433"/>
    <lineage>
        <taxon>Bacteria</taxon>
        <taxon>Pseudomonadati</taxon>
        <taxon>Bacteroidota</taxon>
        <taxon>Flavobacteriia</taxon>
        <taxon>Flavobacteriales</taxon>
        <taxon>Flavobacteriaceae</taxon>
        <taxon>Flavobacterium</taxon>
    </lineage>
</organism>
<evidence type="ECO:0000256" key="1">
    <source>
        <dbReference type="SAM" id="Phobius"/>
    </source>
</evidence>
<dbReference type="RefSeq" id="WP_131476690.1">
    <property type="nucleotide sequence ID" value="NZ_SJPE01000015.1"/>
</dbReference>
<keyword evidence="1" id="KW-1133">Transmembrane helix</keyword>
<comment type="caution">
    <text evidence="2">The sequence shown here is derived from an EMBL/GenBank/DDBJ whole genome shotgun (WGS) entry which is preliminary data.</text>
</comment>
<keyword evidence="3" id="KW-1185">Reference proteome</keyword>